<dbReference type="EMBL" id="CP095053">
    <property type="protein sequence ID" value="UOR06329.1"/>
    <property type="molecule type" value="Genomic_DNA"/>
</dbReference>
<sequence length="82" mass="9721">MPLRQLRNITWRVTLPYPTLPYPTLPYPTLPYPTLPYPTLPYPTRCQPNRHCATTTKKARHTAGLLSQERRVSVISWRYTRR</sequence>
<dbReference type="AlphaFoldDB" id="A0A8T9T2X6"/>
<evidence type="ECO:0000313" key="1">
    <source>
        <dbReference type="EMBL" id="UOR06329.1"/>
    </source>
</evidence>
<name>A0A8T9T2X6_9BACT</name>
<proteinExistence type="predicted"/>
<reference evidence="1 2" key="1">
    <citation type="submission" date="2022-04" db="EMBL/GenBank/DDBJ databases">
        <title>Hymenobacter sp. isolated from the air.</title>
        <authorList>
            <person name="Won M."/>
            <person name="Lee C.-M."/>
            <person name="Woen H.-Y."/>
            <person name="Kwon S.-W."/>
        </authorList>
    </citation>
    <scope>NUCLEOTIDE SEQUENCE [LARGE SCALE GENOMIC DNA]</scope>
    <source>
        <strain evidence="2">5413 J-13</strain>
    </source>
</reference>
<protein>
    <submittedName>
        <fullName evidence="1">Uncharacterized protein</fullName>
    </submittedName>
</protein>
<dbReference type="KEGG" id="haei:MUN82_04340"/>
<dbReference type="Proteomes" id="UP000829925">
    <property type="component" value="Chromosome"/>
</dbReference>
<keyword evidence="2" id="KW-1185">Reference proteome</keyword>
<accession>A0A8T9T2X6</accession>
<dbReference type="RefSeq" id="WP_245095280.1">
    <property type="nucleotide sequence ID" value="NZ_CP095053.1"/>
</dbReference>
<evidence type="ECO:0000313" key="2">
    <source>
        <dbReference type="Proteomes" id="UP000829925"/>
    </source>
</evidence>
<gene>
    <name evidence="1" type="ORF">MUN82_04340</name>
</gene>
<organism evidence="1 2">
    <name type="scientific">Hymenobacter aerilatus</name>
    <dbReference type="NCBI Taxonomy" id="2932251"/>
    <lineage>
        <taxon>Bacteria</taxon>
        <taxon>Pseudomonadati</taxon>
        <taxon>Bacteroidota</taxon>
        <taxon>Cytophagia</taxon>
        <taxon>Cytophagales</taxon>
        <taxon>Hymenobacteraceae</taxon>
        <taxon>Hymenobacter</taxon>
    </lineage>
</organism>